<dbReference type="EMBL" id="CM042020">
    <property type="protein sequence ID" value="KAI3821801.1"/>
    <property type="molecule type" value="Genomic_DNA"/>
</dbReference>
<evidence type="ECO:0000313" key="1">
    <source>
        <dbReference type="EMBL" id="KAI3821801.1"/>
    </source>
</evidence>
<reference evidence="1 2" key="2">
    <citation type="journal article" date="2022" name="Mol. Ecol. Resour.">
        <title>The genomes of chicory, endive, great burdock and yacon provide insights into Asteraceae paleo-polyploidization history and plant inulin production.</title>
        <authorList>
            <person name="Fan W."/>
            <person name="Wang S."/>
            <person name="Wang H."/>
            <person name="Wang A."/>
            <person name="Jiang F."/>
            <person name="Liu H."/>
            <person name="Zhao H."/>
            <person name="Xu D."/>
            <person name="Zhang Y."/>
        </authorList>
    </citation>
    <scope>NUCLEOTIDE SEQUENCE [LARGE SCALE GENOMIC DNA]</scope>
    <source>
        <strain evidence="2">cv. Yunnan</strain>
        <tissue evidence="1">Leaves</tissue>
    </source>
</reference>
<gene>
    <name evidence="1" type="ORF">L1987_09374</name>
</gene>
<accession>A0ACB9JPG6</accession>
<proteinExistence type="predicted"/>
<reference evidence="2" key="1">
    <citation type="journal article" date="2022" name="Mol. Ecol. Resour.">
        <title>The genomes of chicory, endive, great burdock and yacon provide insights into Asteraceae palaeo-polyploidization history and plant inulin production.</title>
        <authorList>
            <person name="Fan W."/>
            <person name="Wang S."/>
            <person name="Wang H."/>
            <person name="Wang A."/>
            <person name="Jiang F."/>
            <person name="Liu H."/>
            <person name="Zhao H."/>
            <person name="Xu D."/>
            <person name="Zhang Y."/>
        </authorList>
    </citation>
    <scope>NUCLEOTIDE SEQUENCE [LARGE SCALE GENOMIC DNA]</scope>
    <source>
        <strain evidence="2">cv. Yunnan</strain>
    </source>
</reference>
<sequence length="105" mass="11469">MAEGITGGAIVLTNQESIALSLILQTVRGRPRTKTRRVGKSKRKQPPPPPPCGSSYTDVEDEQEREKATGYQTWVAGDGSRDDKTNGSFSSFGGWEELEGRITRS</sequence>
<organism evidence="1 2">
    <name type="scientific">Smallanthus sonchifolius</name>
    <dbReference type="NCBI Taxonomy" id="185202"/>
    <lineage>
        <taxon>Eukaryota</taxon>
        <taxon>Viridiplantae</taxon>
        <taxon>Streptophyta</taxon>
        <taxon>Embryophyta</taxon>
        <taxon>Tracheophyta</taxon>
        <taxon>Spermatophyta</taxon>
        <taxon>Magnoliopsida</taxon>
        <taxon>eudicotyledons</taxon>
        <taxon>Gunneridae</taxon>
        <taxon>Pentapetalae</taxon>
        <taxon>asterids</taxon>
        <taxon>campanulids</taxon>
        <taxon>Asterales</taxon>
        <taxon>Asteraceae</taxon>
        <taxon>Asteroideae</taxon>
        <taxon>Heliantheae alliance</taxon>
        <taxon>Millerieae</taxon>
        <taxon>Smallanthus</taxon>
    </lineage>
</organism>
<dbReference type="Proteomes" id="UP001056120">
    <property type="component" value="Linkage Group LG03"/>
</dbReference>
<name>A0ACB9JPG6_9ASTR</name>
<keyword evidence="2" id="KW-1185">Reference proteome</keyword>
<comment type="caution">
    <text evidence="1">The sequence shown here is derived from an EMBL/GenBank/DDBJ whole genome shotgun (WGS) entry which is preliminary data.</text>
</comment>
<protein>
    <submittedName>
        <fullName evidence="1">Uncharacterized protein</fullName>
    </submittedName>
</protein>
<evidence type="ECO:0000313" key="2">
    <source>
        <dbReference type="Proteomes" id="UP001056120"/>
    </source>
</evidence>